<comment type="caution">
    <text evidence="3">The sequence shown here is derived from an EMBL/GenBank/DDBJ whole genome shotgun (WGS) entry which is preliminary data.</text>
</comment>
<dbReference type="InterPro" id="IPR053313">
    <property type="entry name" value="RGF"/>
</dbReference>
<keyword evidence="4" id="KW-1185">Reference proteome</keyword>
<feature type="signal peptide" evidence="2">
    <location>
        <begin position="1"/>
        <end position="19"/>
    </location>
</feature>
<name>A0AAV0YD78_VICFA</name>
<organism evidence="3 4">
    <name type="scientific">Vicia faba</name>
    <name type="common">Broad bean</name>
    <name type="synonym">Faba vulgaris</name>
    <dbReference type="NCBI Taxonomy" id="3906"/>
    <lineage>
        <taxon>Eukaryota</taxon>
        <taxon>Viridiplantae</taxon>
        <taxon>Streptophyta</taxon>
        <taxon>Embryophyta</taxon>
        <taxon>Tracheophyta</taxon>
        <taxon>Spermatophyta</taxon>
        <taxon>Magnoliopsida</taxon>
        <taxon>eudicotyledons</taxon>
        <taxon>Gunneridae</taxon>
        <taxon>Pentapetalae</taxon>
        <taxon>rosids</taxon>
        <taxon>fabids</taxon>
        <taxon>Fabales</taxon>
        <taxon>Fabaceae</taxon>
        <taxon>Papilionoideae</taxon>
        <taxon>50 kb inversion clade</taxon>
        <taxon>NPAAA clade</taxon>
        <taxon>Hologalegina</taxon>
        <taxon>IRL clade</taxon>
        <taxon>Fabeae</taxon>
        <taxon>Vicia</taxon>
    </lineage>
</organism>
<feature type="region of interest" description="Disordered" evidence="1">
    <location>
        <begin position="83"/>
        <end position="119"/>
    </location>
</feature>
<dbReference type="EMBL" id="CATIWC010000448">
    <property type="protein sequence ID" value="CAI8583148.1"/>
    <property type="molecule type" value="Genomic_DNA"/>
</dbReference>
<evidence type="ECO:0000256" key="2">
    <source>
        <dbReference type="SAM" id="SignalP"/>
    </source>
</evidence>
<dbReference type="Proteomes" id="UP001157006">
    <property type="component" value="Unassembled WGS sequence"/>
</dbReference>
<keyword evidence="2" id="KW-0732">Signal</keyword>
<dbReference type="PANTHER" id="PTHR34961:SF5">
    <property type="entry name" value="TRANSMEMBRANE PROTEIN"/>
    <property type="match status" value="1"/>
</dbReference>
<evidence type="ECO:0000256" key="1">
    <source>
        <dbReference type="SAM" id="MobiDB-lite"/>
    </source>
</evidence>
<gene>
    <name evidence="3" type="ORF">VFH_U013880</name>
</gene>
<accession>A0AAV0YD78</accession>
<evidence type="ECO:0000313" key="3">
    <source>
        <dbReference type="EMBL" id="CAI8583148.1"/>
    </source>
</evidence>
<dbReference type="PANTHER" id="PTHR34961">
    <property type="entry name" value="TRANSMEMBRANE PROTEIN"/>
    <property type="match status" value="1"/>
</dbReference>
<protein>
    <submittedName>
        <fullName evidence="3">Uncharacterized protein</fullName>
    </submittedName>
</protein>
<feature type="chain" id="PRO_5043942512" evidence="2">
    <location>
        <begin position="20"/>
        <end position="119"/>
    </location>
</feature>
<sequence length="119" mass="13568">MYLTLSLFILLLSLNVCTSRILVELEEASSTQINISEKVLKNVEKESLESNGEEKTEDIKVKNNIGVVQVQHMKQDVLRHVPRKSGVSVSWSMPQRKEGKNPGFYSDYSRPRTRPPSHN</sequence>
<evidence type="ECO:0000313" key="4">
    <source>
        <dbReference type="Proteomes" id="UP001157006"/>
    </source>
</evidence>
<dbReference type="AlphaFoldDB" id="A0AAV0YD78"/>
<proteinExistence type="predicted"/>
<reference evidence="3 4" key="1">
    <citation type="submission" date="2023-01" db="EMBL/GenBank/DDBJ databases">
        <authorList>
            <person name="Kreplak J."/>
        </authorList>
    </citation>
    <scope>NUCLEOTIDE SEQUENCE [LARGE SCALE GENOMIC DNA]</scope>
</reference>